<feature type="compositionally biased region" description="Basic and acidic residues" evidence="1">
    <location>
        <begin position="516"/>
        <end position="526"/>
    </location>
</feature>
<feature type="domain" description="MADF" evidence="2">
    <location>
        <begin position="268"/>
        <end position="354"/>
    </location>
</feature>
<dbReference type="SMART" id="SM00595">
    <property type="entry name" value="MADF"/>
    <property type="match status" value="3"/>
</dbReference>
<evidence type="ECO:0000256" key="1">
    <source>
        <dbReference type="SAM" id="MobiDB-lite"/>
    </source>
</evidence>
<evidence type="ECO:0000259" key="2">
    <source>
        <dbReference type="PROSITE" id="PS51029"/>
    </source>
</evidence>
<accession>A0ABQ7Q272</accession>
<evidence type="ECO:0000313" key="3">
    <source>
        <dbReference type="EMBL" id="KAG7299327.1"/>
    </source>
</evidence>
<feature type="domain" description="MADF" evidence="2">
    <location>
        <begin position="10"/>
        <end position="100"/>
    </location>
</feature>
<sequence>MSWQYEETEKLMQLYKNNTLLWDPDDPDHNNSGKKRKAVTEIAKTLNKRVSSVREKIRGLRTMYRRMDKKIKTETLKKGTYTGHVWSGYEPLSFLSKVYVRKNEGSIDDSKSEMGDESMSDESNEESDSTTKVSLWRQCEILKLIELYKSHPELWDKEHGSYYRKGAKIQAIKQIAESLNKLAPEVQTKIKNLRTVFANTHHKVSTAIKKYGKFTGKLWYGYRKMAFLNKDSLDVCEKISTNITNNEDLDTTNNCSSEDEWCRDEIMQLIEMYKNSPALWDSRNKNYGRKLFRIETLEAFSRVLHKSRRNIEAKIRNLRTTFARTHKLYNSPEGFKGKKWFAYKSLLFLDGVIQGIKKPKLSENEEHEVKMELFSDESHHSTYSSASHNSYFNIEDCNINDEKGKINNFEEKATEEGMKHIEGHTSQRSSLADEFTVFGNFVAQELRKLKDEHCLVEAKSEITNIIFNAQKNQMLNRSYDKSVNIGKDLPIDPLEIPITGRHTLSGRVPDQNSDIQDTHVMKDEEI</sequence>
<evidence type="ECO:0000313" key="4">
    <source>
        <dbReference type="Proteomes" id="UP000823941"/>
    </source>
</evidence>
<name>A0ABQ7Q272_PLUXY</name>
<feature type="region of interest" description="Disordered" evidence="1">
    <location>
        <begin position="502"/>
        <end position="526"/>
    </location>
</feature>
<organism evidence="3 4">
    <name type="scientific">Plutella xylostella</name>
    <name type="common">Diamondback moth</name>
    <name type="synonym">Plutella maculipennis</name>
    <dbReference type="NCBI Taxonomy" id="51655"/>
    <lineage>
        <taxon>Eukaryota</taxon>
        <taxon>Metazoa</taxon>
        <taxon>Ecdysozoa</taxon>
        <taxon>Arthropoda</taxon>
        <taxon>Hexapoda</taxon>
        <taxon>Insecta</taxon>
        <taxon>Pterygota</taxon>
        <taxon>Neoptera</taxon>
        <taxon>Endopterygota</taxon>
        <taxon>Lepidoptera</taxon>
        <taxon>Glossata</taxon>
        <taxon>Ditrysia</taxon>
        <taxon>Yponomeutoidea</taxon>
        <taxon>Plutellidae</taxon>
        <taxon>Plutella</taxon>
    </lineage>
</organism>
<comment type="caution">
    <text evidence="3">The sequence shown here is derived from an EMBL/GenBank/DDBJ whole genome shotgun (WGS) entry which is preliminary data.</text>
</comment>
<dbReference type="PANTHER" id="PTHR21505">
    <property type="entry name" value="MADF DOMAIN-CONTAINING PROTEIN-RELATED"/>
    <property type="match status" value="1"/>
</dbReference>
<dbReference type="Pfam" id="PF10545">
    <property type="entry name" value="MADF_DNA_bdg"/>
    <property type="match status" value="3"/>
</dbReference>
<keyword evidence="4" id="KW-1185">Reference proteome</keyword>
<dbReference type="PANTHER" id="PTHR21505:SF12">
    <property type="entry name" value="MADF DOMAIN-CONTAINING PROTEIN-RELATED"/>
    <property type="match status" value="1"/>
</dbReference>
<feature type="compositionally biased region" description="Acidic residues" evidence="1">
    <location>
        <begin position="115"/>
        <end position="128"/>
    </location>
</feature>
<feature type="region of interest" description="Disordered" evidence="1">
    <location>
        <begin position="106"/>
        <end position="130"/>
    </location>
</feature>
<protein>
    <recommendedName>
        <fullName evidence="2">MADF domain-containing protein</fullName>
    </recommendedName>
</protein>
<feature type="domain" description="MADF" evidence="2">
    <location>
        <begin position="143"/>
        <end position="233"/>
    </location>
</feature>
<dbReference type="Proteomes" id="UP000823941">
    <property type="component" value="Chromosome 22"/>
</dbReference>
<proteinExistence type="predicted"/>
<dbReference type="PROSITE" id="PS51029">
    <property type="entry name" value="MADF"/>
    <property type="match status" value="3"/>
</dbReference>
<dbReference type="InterPro" id="IPR006578">
    <property type="entry name" value="MADF-dom"/>
</dbReference>
<dbReference type="EMBL" id="JAHIBW010000022">
    <property type="protein sequence ID" value="KAG7299327.1"/>
    <property type="molecule type" value="Genomic_DNA"/>
</dbReference>
<gene>
    <name evidence="3" type="ORF">JYU34_016250</name>
</gene>
<reference evidence="3 4" key="1">
    <citation type="submission" date="2021-06" db="EMBL/GenBank/DDBJ databases">
        <title>A haploid diamondback moth (Plutella xylostella L.) genome assembly resolves 31 chromosomes and identifies a diamide resistance mutation.</title>
        <authorList>
            <person name="Ward C.M."/>
            <person name="Perry K.D."/>
            <person name="Baker G."/>
            <person name="Powis K."/>
            <person name="Heckel D.G."/>
            <person name="Baxter S.W."/>
        </authorList>
    </citation>
    <scope>NUCLEOTIDE SEQUENCE [LARGE SCALE GENOMIC DNA]</scope>
    <source>
        <strain evidence="3 4">LV</strain>
        <tissue evidence="3">Single pupa</tissue>
    </source>
</reference>